<comment type="caution">
    <text evidence="2">The sequence shown here is derived from an EMBL/GenBank/DDBJ whole genome shotgun (WGS) entry which is preliminary data.</text>
</comment>
<dbReference type="Pfam" id="PF12680">
    <property type="entry name" value="SnoaL_2"/>
    <property type="match status" value="1"/>
</dbReference>
<dbReference type="RefSeq" id="WP_246602499.1">
    <property type="nucleotide sequence ID" value="NZ_JAFNJS010000002.1"/>
</dbReference>
<evidence type="ECO:0000313" key="2">
    <source>
        <dbReference type="EMBL" id="MFC2999905.1"/>
    </source>
</evidence>
<sequence>MPIPLPEPVAAFVEANARLDVDSMLQPFARDAVVLDNGKRFAGQAGLRKLFEEEVVPVRAIFTPDTARQEKDQLVLEGPAHGDFKGSPIRFTYRFTLGGDAIQALEITL</sequence>
<keyword evidence="3" id="KW-1185">Reference proteome</keyword>
<name>A0ABV7BUW7_9PROT</name>
<gene>
    <name evidence="2" type="ORF">ACFOD3_08365</name>
</gene>
<evidence type="ECO:0000313" key="3">
    <source>
        <dbReference type="Proteomes" id="UP001595420"/>
    </source>
</evidence>
<dbReference type="Gene3D" id="3.10.450.50">
    <property type="match status" value="1"/>
</dbReference>
<reference evidence="3" key="1">
    <citation type="journal article" date="2019" name="Int. J. Syst. Evol. Microbiol.">
        <title>The Global Catalogue of Microorganisms (GCM) 10K type strain sequencing project: providing services to taxonomists for standard genome sequencing and annotation.</title>
        <authorList>
            <consortium name="The Broad Institute Genomics Platform"/>
            <consortium name="The Broad Institute Genome Sequencing Center for Infectious Disease"/>
            <person name="Wu L."/>
            <person name="Ma J."/>
        </authorList>
    </citation>
    <scope>NUCLEOTIDE SEQUENCE [LARGE SCALE GENOMIC DNA]</scope>
    <source>
        <strain evidence="3">CGMCC 1.16855</strain>
    </source>
</reference>
<dbReference type="SUPFAM" id="SSF54427">
    <property type="entry name" value="NTF2-like"/>
    <property type="match status" value="1"/>
</dbReference>
<dbReference type="InterPro" id="IPR032710">
    <property type="entry name" value="NTF2-like_dom_sf"/>
</dbReference>
<dbReference type="InterPro" id="IPR037401">
    <property type="entry name" value="SnoaL-like"/>
</dbReference>
<proteinExistence type="predicted"/>
<dbReference type="Proteomes" id="UP001595420">
    <property type="component" value="Unassembled WGS sequence"/>
</dbReference>
<accession>A0ABV7BUW7</accession>
<dbReference type="EMBL" id="JBHRSB010000002">
    <property type="protein sequence ID" value="MFC2999905.1"/>
    <property type="molecule type" value="Genomic_DNA"/>
</dbReference>
<evidence type="ECO:0000259" key="1">
    <source>
        <dbReference type="Pfam" id="PF12680"/>
    </source>
</evidence>
<feature type="domain" description="SnoaL-like" evidence="1">
    <location>
        <begin position="9"/>
        <end position="93"/>
    </location>
</feature>
<organism evidence="2 3">
    <name type="scientific">Falsiroseomonas tokyonensis</name>
    <dbReference type="NCBI Taxonomy" id="430521"/>
    <lineage>
        <taxon>Bacteria</taxon>
        <taxon>Pseudomonadati</taxon>
        <taxon>Pseudomonadota</taxon>
        <taxon>Alphaproteobacteria</taxon>
        <taxon>Acetobacterales</taxon>
        <taxon>Roseomonadaceae</taxon>
        <taxon>Falsiroseomonas</taxon>
    </lineage>
</organism>
<protein>
    <submittedName>
        <fullName evidence="2">Nuclear transport factor 2 family protein</fullName>
    </submittedName>
</protein>